<accession>A0A0D8BVY8</accession>
<evidence type="ECO:0000256" key="1">
    <source>
        <dbReference type="ARBA" id="ARBA00001958"/>
    </source>
</evidence>
<sequence length="488" mass="52983">MWEAKFAKEGLTFDDVLLIPAKSDVLPRDVDVTTKLSDTLQLNIPILSAGMDTVTEAEMAIAMARQGGLGIIHKNMSIEQQAEQVDKVKRSERGVITDPFFLTPDHQVYDAEHLMSKYRISGVPIVNNPEEQKLVGIITNRDLRFIQDYSIKISEVMTKENLITAPVGTTLEEAEKILQRHKVEKLPLVDENGVLKGLITIKDIEKVIEFPNSAKDAKGRLIVGAAVGVTADTMIRVKKLVEAGVDVIVVDTAHGHSKGVLETVANIRRQYPDLNIIAGNVATAEGTRDLIEAGANIIKVGIGPGSICTTRVVAGVGVPQITAIYDCATEARKHGVPIIADGGIKYSGDIVKAIAAGAHAVMLGSLLAGVSESPGETEIYQGRRFKVYRGMGSVAAMERGSKDRYFQEDAKKFVPEGIEGRVPYKGPLADTIYQLVGGLRAGMGYCGTRNLEELREKTQFIRMTSAGLRESHPHDVQITKEAPNYSAF</sequence>
<feature type="binding site" evidence="13">
    <location>
        <position position="471"/>
    </location>
    <ligand>
        <name>K(+)</name>
        <dbReference type="ChEBI" id="CHEBI:29103"/>
        <note>ligand shared between two tetrameric partners</note>
    </ligand>
</feature>
<dbReference type="InterPro" id="IPR046342">
    <property type="entry name" value="CBS_dom_sf"/>
</dbReference>
<feature type="domain" description="CBS" evidence="21">
    <location>
        <begin position="157"/>
        <end position="215"/>
    </location>
</feature>
<evidence type="ECO:0000256" key="8">
    <source>
        <dbReference type="ARBA" id="ARBA00022958"/>
    </source>
</evidence>
<gene>
    <name evidence="13 22" type="primary">guaB</name>
    <name evidence="22" type="ORF">LG52_3603</name>
</gene>
<evidence type="ECO:0000256" key="13">
    <source>
        <dbReference type="HAMAP-Rule" id="MF_01964"/>
    </source>
</evidence>
<dbReference type="OMA" id="MGYCGAK"/>
<reference evidence="22 23" key="1">
    <citation type="submission" date="2015-01" db="EMBL/GenBank/DDBJ databases">
        <authorList>
            <person name="Filippidou S."/>
            <person name="Jeanneret N."/>
            <person name="Russel-Delif L."/>
            <person name="Junier T."/>
            <person name="Wunderlin T."/>
            <person name="Molina V."/>
            <person name="Johnson S.L."/>
            <person name="Davenport K.W."/>
            <person name="Chain P.S."/>
            <person name="Dorador C."/>
            <person name="Junier P."/>
        </authorList>
    </citation>
    <scope>NUCLEOTIDE SEQUENCE [LARGE SCALE GENOMIC DNA]</scope>
    <source>
        <strain evidence="22 23">Et7/4</strain>
    </source>
</reference>
<proteinExistence type="inferred from homology"/>
<dbReference type="Gene3D" id="3.20.20.70">
    <property type="entry name" value="Aldolase class I"/>
    <property type="match status" value="1"/>
</dbReference>
<keyword evidence="10 13" id="KW-0520">NAD</keyword>
<feature type="binding site" evidence="13">
    <location>
        <position position="251"/>
    </location>
    <ligand>
        <name>NAD(+)</name>
        <dbReference type="ChEBI" id="CHEBI:57540"/>
    </ligand>
</feature>
<feature type="binding site" evidence="13 15">
    <location>
        <position position="416"/>
    </location>
    <ligand>
        <name>IMP</name>
        <dbReference type="ChEBI" id="CHEBI:58053"/>
    </ligand>
</feature>
<feature type="binding site" description="in other chain" evidence="13 17">
    <location>
        <position position="308"/>
    </location>
    <ligand>
        <name>K(+)</name>
        <dbReference type="ChEBI" id="CHEBI:29103"/>
        <note>ligand shared between two tetrameric partners</note>
    </ligand>
</feature>
<evidence type="ECO:0000256" key="17">
    <source>
        <dbReference type="PIRSR" id="PIRSR000130-4"/>
    </source>
</evidence>
<evidence type="ECO:0000256" key="10">
    <source>
        <dbReference type="ARBA" id="ARBA00023027"/>
    </source>
</evidence>
<dbReference type="HAMAP" id="MF_01964">
    <property type="entry name" value="IMPDH"/>
    <property type="match status" value="1"/>
</dbReference>
<keyword evidence="5" id="KW-0677">Repeat</keyword>
<dbReference type="FunFam" id="3.20.20.70:FF:000003">
    <property type="entry name" value="GMP reductase"/>
    <property type="match status" value="1"/>
</dbReference>
<evidence type="ECO:0000256" key="5">
    <source>
        <dbReference type="ARBA" id="ARBA00022737"/>
    </source>
</evidence>
<dbReference type="SMART" id="SM00116">
    <property type="entry name" value="CBS"/>
    <property type="match status" value="2"/>
</dbReference>
<evidence type="ECO:0000256" key="19">
    <source>
        <dbReference type="RuleBase" id="RU003927"/>
    </source>
</evidence>
<comment type="cofactor">
    <cofactor evidence="1 13">
        <name>K(+)</name>
        <dbReference type="ChEBI" id="CHEBI:29103"/>
    </cofactor>
</comment>
<comment type="subunit">
    <text evidence="3 13">Homotetramer.</text>
</comment>
<dbReference type="EC" id="1.1.1.205" evidence="13 20"/>
<feature type="binding site" evidence="13 15">
    <location>
        <begin position="364"/>
        <end position="365"/>
    </location>
    <ligand>
        <name>IMP</name>
        <dbReference type="ChEBI" id="CHEBI:58053"/>
    </ligand>
</feature>
<evidence type="ECO:0000256" key="7">
    <source>
        <dbReference type="ARBA" id="ARBA00022755"/>
    </source>
</evidence>
<keyword evidence="8 13" id="KW-0630">Potassium</keyword>
<evidence type="ECO:0000256" key="18">
    <source>
        <dbReference type="PROSITE-ProRule" id="PRU00703"/>
    </source>
</evidence>
<evidence type="ECO:0000313" key="22">
    <source>
        <dbReference type="EMBL" id="KJE28285.1"/>
    </source>
</evidence>
<dbReference type="SUPFAM" id="SSF54631">
    <property type="entry name" value="CBS-domain pair"/>
    <property type="match status" value="1"/>
</dbReference>
<protein>
    <recommendedName>
        <fullName evidence="13 20">Inosine-5'-monophosphate dehydrogenase</fullName>
        <shortName evidence="13">IMP dehydrogenase</shortName>
        <shortName evidence="13">IMPD</shortName>
        <shortName evidence="13">IMPDH</shortName>
        <ecNumber evidence="13 20">1.1.1.205</ecNumber>
    </recommendedName>
</protein>
<evidence type="ECO:0000256" key="12">
    <source>
        <dbReference type="ARBA" id="ARBA00048028"/>
    </source>
</evidence>
<feature type="binding site" description="in other chain" evidence="13 17">
    <location>
        <position position="303"/>
    </location>
    <ligand>
        <name>K(+)</name>
        <dbReference type="ChEBI" id="CHEBI:29103"/>
        <note>ligand shared between two tetrameric partners</note>
    </ligand>
</feature>
<feature type="active site" description="Thioimidate intermediate" evidence="13 14">
    <location>
        <position position="308"/>
    </location>
</feature>
<evidence type="ECO:0000256" key="15">
    <source>
        <dbReference type="PIRSR" id="PIRSR000130-2"/>
    </source>
</evidence>
<evidence type="ECO:0000256" key="3">
    <source>
        <dbReference type="ARBA" id="ARBA00011881"/>
    </source>
</evidence>
<evidence type="ECO:0000256" key="20">
    <source>
        <dbReference type="RuleBase" id="RU003928"/>
    </source>
</evidence>
<dbReference type="InterPro" id="IPR015875">
    <property type="entry name" value="IMP_DH/GMP_Rdtase_CS"/>
</dbReference>
<feature type="binding site" evidence="16">
    <location>
        <begin position="251"/>
        <end position="253"/>
    </location>
    <ligand>
        <name>NAD(+)</name>
        <dbReference type="ChEBI" id="CHEBI:57540"/>
    </ligand>
</feature>
<comment type="caution">
    <text evidence="22">The sequence shown here is derived from an EMBL/GenBank/DDBJ whole genome shotgun (WGS) entry which is preliminary data.</text>
</comment>
<dbReference type="PROSITE" id="PS51371">
    <property type="entry name" value="CBS"/>
    <property type="match status" value="2"/>
</dbReference>
<dbReference type="NCBIfam" id="TIGR01302">
    <property type="entry name" value="IMP_dehydrog"/>
    <property type="match status" value="1"/>
</dbReference>
<dbReference type="Proteomes" id="UP000032522">
    <property type="component" value="Unassembled WGS sequence"/>
</dbReference>
<feature type="active site" description="Proton acceptor" evidence="13 14">
    <location>
        <position position="404"/>
    </location>
</feature>
<dbReference type="PROSITE" id="PS00487">
    <property type="entry name" value="IMP_DH_GMP_RED"/>
    <property type="match status" value="1"/>
</dbReference>
<feature type="binding site" evidence="13 15">
    <location>
        <position position="306"/>
    </location>
    <ligand>
        <name>IMP</name>
        <dbReference type="ChEBI" id="CHEBI:58053"/>
    </ligand>
</feature>
<dbReference type="PIRSF" id="PIRSF000130">
    <property type="entry name" value="IMPDH"/>
    <property type="match status" value="1"/>
</dbReference>
<dbReference type="Pfam" id="PF00571">
    <property type="entry name" value="CBS"/>
    <property type="match status" value="2"/>
</dbReference>
<dbReference type="CDD" id="cd00381">
    <property type="entry name" value="IMPDH"/>
    <property type="match status" value="1"/>
</dbReference>
<dbReference type="InterPro" id="IPR001093">
    <property type="entry name" value="IMP_DH_GMPRt"/>
</dbReference>
<evidence type="ECO:0000256" key="11">
    <source>
        <dbReference type="ARBA" id="ARBA00023122"/>
    </source>
</evidence>
<dbReference type="AlphaFoldDB" id="A0A0D8BVY8"/>
<dbReference type="UniPathway" id="UPA00601">
    <property type="reaction ID" value="UER00295"/>
</dbReference>
<evidence type="ECO:0000256" key="4">
    <source>
        <dbReference type="ARBA" id="ARBA00022723"/>
    </source>
</evidence>
<comment type="catalytic activity">
    <reaction evidence="12 13 20">
        <text>IMP + NAD(+) + H2O = XMP + NADH + H(+)</text>
        <dbReference type="Rhea" id="RHEA:11708"/>
        <dbReference type="ChEBI" id="CHEBI:15377"/>
        <dbReference type="ChEBI" id="CHEBI:15378"/>
        <dbReference type="ChEBI" id="CHEBI:57464"/>
        <dbReference type="ChEBI" id="CHEBI:57540"/>
        <dbReference type="ChEBI" id="CHEBI:57945"/>
        <dbReference type="ChEBI" id="CHEBI:58053"/>
        <dbReference type="EC" id="1.1.1.205"/>
    </reaction>
</comment>
<comment type="pathway">
    <text evidence="13 20">Purine metabolism; XMP biosynthesis via de novo pathway; XMP from IMP: step 1/1.</text>
</comment>
<comment type="function">
    <text evidence="13">Catalyzes the conversion of inosine 5'-phosphate (IMP) to xanthosine 5'-phosphate (XMP), the first committed and rate-limiting step in the de novo synthesis of guanine nucleotides, and therefore plays an important role in the regulation of cell growth.</text>
</comment>
<dbReference type="EMBL" id="JYBP01000003">
    <property type="protein sequence ID" value="KJE28285.1"/>
    <property type="molecule type" value="Genomic_DNA"/>
</dbReference>
<organism evidence="22 23">
    <name type="scientific">Geobacillus kaustophilus</name>
    <dbReference type="NCBI Taxonomy" id="1462"/>
    <lineage>
        <taxon>Bacteria</taxon>
        <taxon>Bacillati</taxon>
        <taxon>Bacillota</taxon>
        <taxon>Bacilli</taxon>
        <taxon>Bacillales</taxon>
        <taxon>Anoxybacillaceae</taxon>
        <taxon>Geobacillus</taxon>
        <taxon>Geobacillus thermoleovorans group</taxon>
    </lineage>
</organism>
<dbReference type="SUPFAM" id="SSF51412">
    <property type="entry name" value="Inosine monophosphate dehydrogenase (IMPDH)"/>
    <property type="match status" value="1"/>
</dbReference>
<keyword evidence="9 13" id="KW-0560">Oxidoreductase</keyword>
<evidence type="ECO:0000256" key="14">
    <source>
        <dbReference type="PIRSR" id="PIRSR000130-1"/>
    </source>
</evidence>
<evidence type="ECO:0000256" key="16">
    <source>
        <dbReference type="PIRSR" id="PIRSR000130-3"/>
    </source>
</evidence>
<comment type="caution">
    <text evidence="13">Lacks conserved residue(s) required for the propagation of feature annotation.</text>
</comment>
<evidence type="ECO:0000256" key="6">
    <source>
        <dbReference type="ARBA" id="ARBA00022749"/>
    </source>
</evidence>
<feature type="binding site" evidence="13 15">
    <location>
        <begin position="341"/>
        <end position="343"/>
    </location>
    <ligand>
        <name>IMP</name>
        <dbReference type="ChEBI" id="CHEBI:58053"/>
    </ligand>
</feature>
<feature type="binding site" evidence="13 15">
    <location>
        <begin position="388"/>
        <end position="392"/>
    </location>
    <ligand>
        <name>IMP</name>
        <dbReference type="ChEBI" id="CHEBI:58053"/>
    </ligand>
</feature>
<dbReference type="SMART" id="SM01240">
    <property type="entry name" value="IMPDH"/>
    <property type="match status" value="1"/>
</dbReference>
<dbReference type="PATRIC" id="fig|1462.6.peg.3956"/>
<name>A0A0D8BVY8_GEOKU</name>
<comment type="activity regulation">
    <text evidence="13">Mycophenolic acid (MPA) is a non-competitive inhibitor that prevents formation of the closed enzyme conformation by binding to the same site as the amobile flap. In contrast, mizoribine monophosphate (MZP) is a competitive inhibitor that induces the closed conformation. MPA is a potent inhibitor of mammalian IMPDHs but a poor inhibitor of the bacterial enzymes. MZP is a more potent inhibitor of bacterial IMPDH.</text>
</comment>
<feature type="binding site" evidence="13">
    <location>
        <position position="472"/>
    </location>
    <ligand>
        <name>K(+)</name>
        <dbReference type="ChEBI" id="CHEBI:29103"/>
        <note>ligand shared between two tetrameric partners</note>
    </ligand>
</feature>
<evidence type="ECO:0000313" key="23">
    <source>
        <dbReference type="Proteomes" id="UP000032522"/>
    </source>
</evidence>
<evidence type="ECO:0000256" key="2">
    <source>
        <dbReference type="ARBA" id="ARBA00005502"/>
    </source>
</evidence>
<dbReference type="InterPro" id="IPR013785">
    <property type="entry name" value="Aldolase_TIM"/>
</dbReference>
<evidence type="ECO:0000259" key="21">
    <source>
        <dbReference type="PROSITE" id="PS51371"/>
    </source>
</evidence>
<dbReference type="PANTHER" id="PTHR11911:SF111">
    <property type="entry name" value="INOSINE-5'-MONOPHOSPHATE DEHYDROGENASE"/>
    <property type="match status" value="1"/>
</dbReference>
<feature type="binding site" evidence="13 16">
    <location>
        <begin position="301"/>
        <end position="303"/>
    </location>
    <ligand>
        <name>NAD(+)</name>
        <dbReference type="ChEBI" id="CHEBI:57540"/>
    </ligand>
</feature>
<feature type="binding site" description="in other chain" evidence="13 17">
    <location>
        <position position="305"/>
    </location>
    <ligand>
        <name>K(+)</name>
        <dbReference type="ChEBI" id="CHEBI:29103"/>
        <note>ligand shared between two tetrameric partners</note>
    </ligand>
</feature>
<evidence type="ECO:0000256" key="9">
    <source>
        <dbReference type="ARBA" id="ARBA00023002"/>
    </source>
</evidence>
<keyword evidence="6 13" id="KW-0332">GMP biosynthesis</keyword>
<dbReference type="GO" id="GO:0000166">
    <property type="term" value="F:nucleotide binding"/>
    <property type="evidence" value="ECO:0007669"/>
    <property type="project" value="UniProtKB-UniRule"/>
</dbReference>
<dbReference type="GO" id="GO:0006183">
    <property type="term" value="P:GTP biosynthetic process"/>
    <property type="evidence" value="ECO:0007669"/>
    <property type="project" value="TreeGrafter"/>
</dbReference>
<dbReference type="GO" id="GO:0046872">
    <property type="term" value="F:metal ion binding"/>
    <property type="evidence" value="ECO:0007669"/>
    <property type="project" value="UniProtKB-UniRule"/>
</dbReference>
<dbReference type="InterPro" id="IPR005990">
    <property type="entry name" value="IMP_DH"/>
</dbReference>
<dbReference type="RefSeq" id="WP_011229525.1">
    <property type="nucleotide sequence ID" value="NZ_CP133077.1"/>
</dbReference>
<keyword evidence="7 13" id="KW-0658">Purine biosynthesis</keyword>
<dbReference type="GO" id="GO:0006177">
    <property type="term" value="P:GMP biosynthetic process"/>
    <property type="evidence" value="ECO:0007669"/>
    <property type="project" value="UniProtKB-UniRule"/>
</dbReference>
<dbReference type="Pfam" id="PF00478">
    <property type="entry name" value="IMPDH"/>
    <property type="match status" value="1"/>
</dbReference>
<dbReference type="InterPro" id="IPR000644">
    <property type="entry name" value="CBS_dom"/>
</dbReference>
<dbReference type="GO" id="GO:0003938">
    <property type="term" value="F:IMP dehydrogenase activity"/>
    <property type="evidence" value="ECO:0007669"/>
    <property type="project" value="UniProtKB-UniRule"/>
</dbReference>
<keyword evidence="11 18" id="KW-0129">CBS domain</keyword>
<feature type="domain" description="CBS" evidence="21">
    <location>
        <begin position="95"/>
        <end position="153"/>
    </location>
</feature>
<dbReference type="PANTHER" id="PTHR11911">
    <property type="entry name" value="INOSINE-5-MONOPHOSPHATE DEHYDROGENASE RELATED"/>
    <property type="match status" value="1"/>
</dbReference>
<comment type="similarity">
    <text evidence="2 13 19">Belongs to the IMPDH/GMPR family.</text>
</comment>
<keyword evidence="4 13" id="KW-0479">Metal-binding</keyword>
<dbReference type="CDD" id="cd04601">
    <property type="entry name" value="CBS_pair_IMPDH"/>
    <property type="match status" value="1"/>
</dbReference>
<feature type="binding site" evidence="13">
    <location>
        <position position="470"/>
    </location>
    <ligand>
        <name>K(+)</name>
        <dbReference type="ChEBI" id="CHEBI:29103"/>
        <note>ligand shared between two tetrameric partners</note>
    </ligand>
</feature>
<dbReference type="OrthoDB" id="9805398at2"/>